<feature type="region of interest" description="Disordered" evidence="1">
    <location>
        <begin position="168"/>
        <end position="187"/>
    </location>
</feature>
<feature type="region of interest" description="Disordered" evidence="1">
    <location>
        <begin position="122"/>
        <end position="151"/>
    </location>
</feature>
<feature type="compositionally biased region" description="Basic and acidic residues" evidence="1">
    <location>
        <begin position="66"/>
        <end position="78"/>
    </location>
</feature>
<dbReference type="AlphaFoldDB" id="A0A8S0UJL1"/>
<feature type="region of interest" description="Disordered" evidence="1">
    <location>
        <begin position="66"/>
        <end position="107"/>
    </location>
</feature>
<comment type="caution">
    <text evidence="2">The sequence shown here is derived from an EMBL/GenBank/DDBJ whole genome shotgun (WGS) entry which is preliminary data.</text>
</comment>
<reference evidence="2 3" key="1">
    <citation type="submission" date="2019-12" db="EMBL/GenBank/DDBJ databases">
        <authorList>
            <person name="Alioto T."/>
            <person name="Alioto T."/>
            <person name="Gomez Garrido J."/>
        </authorList>
    </citation>
    <scope>NUCLEOTIDE SEQUENCE [LARGE SCALE GENOMIC DNA]</scope>
</reference>
<name>A0A8S0UJL1_OLEEU</name>
<sequence>MDARVRFLVRSFVRSFVRSLIHGPVRQTGDRAIRRARARPMTHKAPPAALIATRAPWGKSSHICEPEMLKSRNRESRSLGRPPDGPTRVMSSCQPLGVINPRRQRPRSALVPSLRAKFALVVFPSPPPPPPPPRRENNERVRAGPNRRRPMIDLLAPREGRQRKTAAAAAGPLKATPSDVEHCEPARENNRPLGEVTIWRARANRYPPPVQPDDFQGSLICVCVFALIPRAQAGAPRPSQAGAQKSLTRAVRDLLARFRARAVRAQHSGRVVAARSLSSRRGLRESQIRSAGIFRRPLIISRGKWSCARGQLRKSPAARLAMMMNSTRRRTRDRRRRHSALGLSKSVTLGRAARVVLARRGESRERARWDSVRVGEGA</sequence>
<dbReference type="Gramene" id="OE9A109425T1">
    <property type="protein sequence ID" value="OE9A109425C1"/>
    <property type="gene ID" value="OE9A109425"/>
</dbReference>
<organism evidence="2 3">
    <name type="scientific">Olea europaea subsp. europaea</name>
    <dbReference type="NCBI Taxonomy" id="158383"/>
    <lineage>
        <taxon>Eukaryota</taxon>
        <taxon>Viridiplantae</taxon>
        <taxon>Streptophyta</taxon>
        <taxon>Embryophyta</taxon>
        <taxon>Tracheophyta</taxon>
        <taxon>Spermatophyta</taxon>
        <taxon>Magnoliopsida</taxon>
        <taxon>eudicotyledons</taxon>
        <taxon>Gunneridae</taxon>
        <taxon>Pentapetalae</taxon>
        <taxon>asterids</taxon>
        <taxon>lamiids</taxon>
        <taxon>Lamiales</taxon>
        <taxon>Oleaceae</taxon>
        <taxon>Oleeae</taxon>
        <taxon>Olea</taxon>
    </lineage>
</organism>
<accession>A0A8S0UJL1</accession>
<dbReference type="Proteomes" id="UP000594638">
    <property type="component" value="Unassembled WGS sequence"/>
</dbReference>
<keyword evidence="3" id="KW-1185">Reference proteome</keyword>
<evidence type="ECO:0000313" key="2">
    <source>
        <dbReference type="EMBL" id="CAA3019038.1"/>
    </source>
</evidence>
<dbReference type="EMBL" id="CACTIH010008015">
    <property type="protein sequence ID" value="CAA3019038.1"/>
    <property type="molecule type" value="Genomic_DNA"/>
</dbReference>
<feature type="compositionally biased region" description="Basic and acidic residues" evidence="1">
    <location>
        <begin position="133"/>
        <end position="142"/>
    </location>
</feature>
<evidence type="ECO:0000313" key="3">
    <source>
        <dbReference type="Proteomes" id="UP000594638"/>
    </source>
</evidence>
<gene>
    <name evidence="2" type="ORF">OLEA9_A109425</name>
</gene>
<proteinExistence type="predicted"/>
<evidence type="ECO:0000256" key="1">
    <source>
        <dbReference type="SAM" id="MobiDB-lite"/>
    </source>
</evidence>
<protein>
    <submittedName>
        <fullName evidence="2">Uncharacterized protein</fullName>
    </submittedName>
</protein>